<dbReference type="PANTHER" id="PTHR11927">
    <property type="entry name" value="GALACTOSIDE 2-L-FUCOSYLTRANSFERASE"/>
    <property type="match status" value="1"/>
</dbReference>
<reference evidence="3" key="1">
    <citation type="submission" date="2018-06" db="EMBL/GenBank/DDBJ databases">
        <authorList>
            <person name="Ashton P.M."/>
            <person name="Dallman T."/>
            <person name="Nair S."/>
            <person name="De Pinna E."/>
            <person name="Peters T."/>
            <person name="Grant K."/>
        </authorList>
    </citation>
    <scope>NUCLEOTIDE SEQUENCE [LARGE SCALE GENOMIC DNA]</scope>
    <source>
        <strain evidence="3">149361</strain>
    </source>
</reference>
<dbReference type="Pfam" id="PF01531">
    <property type="entry name" value="Glyco_transf_11"/>
    <property type="match status" value="1"/>
</dbReference>
<name>A0A5W2M6L6_SALET</name>
<dbReference type="InterPro" id="IPR002516">
    <property type="entry name" value="Glyco_trans_11"/>
</dbReference>
<dbReference type="EMBL" id="AAHIJD010000137">
    <property type="protein sequence ID" value="EBW4472038.1"/>
    <property type="molecule type" value="Genomic_DNA"/>
</dbReference>
<sequence>MEAVMSKVYCRLAGGLGNQIFQYGASLLISKKKHVPFIQLDDSGLSTYKAIRSNELPNYFKLENAMFKKSNILKLRLPKMKFITPFANNFIGDLNFNRLIDKNLKSKNYYLDGYFQSCLNQSVFDEMLSALKQDYIYSSINVKKNVCAIHIRGGDFLTEKYSDIASVDYYYEKLTKVKELNIAERFIIVTDDRNYASELAKKISLDYSFSEGSMLEDFLLIAQSQIKILSNSTFSIWASALGFQPGCIVFAPQMLTVKDTRNFILPGELI</sequence>
<protein>
    <submittedName>
        <fullName evidence="3">Alpha-1,2-fucosyltransferase</fullName>
    </submittedName>
</protein>
<dbReference type="AlphaFoldDB" id="A0A5W2M6L6"/>
<evidence type="ECO:0000313" key="3">
    <source>
        <dbReference type="EMBL" id="EBW4472038.1"/>
    </source>
</evidence>
<dbReference type="PANTHER" id="PTHR11927:SF9">
    <property type="entry name" value="L-FUCOSYLTRANSFERASE"/>
    <property type="match status" value="1"/>
</dbReference>
<organism evidence="3">
    <name type="scientific">Salmonella enterica subsp. enterica serovar Lattenkamp</name>
    <dbReference type="NCBI Taxonomy" id="2564671"/>
    <lineage>
        <taxon>Bacteria</taxon>
        <taxon>Pseudomonadati</taxon>
        <taxon>Pseudomonadota</taxon>
        <taxon>Gammaproteobacteria</taxon>
        <taxon>Enterobacterales</taxon>
        <taxon>Enterobacteriaceae</taxon>
        <taxon>Salmonella</taxon>
    </lineage>
</organism>
<evidence type="ECO:0000256" key="1">
    <source>
        <dbReference type="ARBA" id="ARBA00022676"/>
    </source>
</evidence>
<dbReference type="CDD" id="cd11301">
    <property type="entry name" value="Fut1_Fut2_like"/>
    <property type="match status" value="1"/>
</dbReference>
<keyword evidence="1 3" id="KW-0328">Glycosyltransferase</keyword>
<dbReference type="Gene3D" id="3.40.50.11350">
    <property type="match status" value="1"/>
</dbReference>
<accession>A0A5W2M6L6</accession>
<dbReference type="GO" id="GO:0016020">
    <property type="term" value="C:membrane"/>
    <property type="evidence" value="ECO:0007669"/>
    <property type="project" value="InterPro"/>
</dbReference>
<comment type="caution">
    <text evidence="3">The sequence shown here is derived from an EMBL/GenBank/DDBJ whole genome shotgun (WGS) entry which is preliminary data.</text>
</comment>
<keyword evidence="2 3" id="KW-0808">Transferase</keyword>
<dbReference type="GO" id="GO:0008107">
    <property type="term" value="F:galactoside 2-alpha-L-fucosyltransferase activity"/>
    <property type="evidence" value="ECO:0007669"/>
    <property type="project" value="InterPro"/>
</dbReference>
<evidence type="ECO:0000256" key="2">
    <source>
        <dbReference type="ARBA" id="ARBA00022679"/>
    </source>
</evidence>
<gene>
    <name evidence="3" type="ORF">DPK62_26520</name>
</gene>
<dbReference type="GO" id="GO:0005975">
    <property type="term" value="P:carbohydrate metabolic process"/>
    <property type="evidence" value="ECO:0007669"/>
    <property type="project" value="InterPro"/>
</dbReference>
<proteinExistence type="predicted"/>
<dbReference type="Proteomes" id="UP000839639">
    <property type="component" value="Unassembled WGS sequence"/>
</dbReference>